<dbReference type="GO" id="GO:0003910">
    <property type="term" value="F:DNA ligase (ATP) activity"/>
    <property type="evidence" value="ECO:0007669"/>
    <property type="project" value="InterPro"/>
</dbReference>
<dbReference type="GO" id="GO:0006273">
    <property type="term" value="P:lagging strand elongation"/>
    <property type="evidence" value="ECO:0007669"/>
    <property type="project" value="TreeGrafter"/>
</dbReference>
<keyword evidence="10" id="KW-1185">Reference proteome</keyword>
<keyword evidence="5" id="KW-0067">ATP-binding</keyword>
<gene>
    <name evidence="9" type="ORF">QR680_015249</name>
</gene>
<evidence type="ECO:0000313" key="10">
    <source>
        <dbReference type="Proteomes" id="UP001175271"/>
    </source>
</evidence>
<comment type="caution">
    <text evidence="9">The sequence shown here is derived from an EMBL/GenBank/DDBJ whole genome shotgun (WGS) entry which is preliminary data.</text>
</comment>
<protein>
    <recommendedName>
        <fullName evidence="8">ATP-dependent DNA ligase family profile domain-containing protein</fullName>
    </recommendedName>
</protein>
<keyword evidence="6" id="KW-0233">DNA recombination</keyword>
<dbReference type="GO" id="GO:0006310">
    <property type="term" value="P:DNA recombination"/>
    <property type="evidence" value="ECO:0007669"/>
    <property type="project" value="UniProtKB-KW"/>
</dbReference>
<dbReference type="InterPro" id="IPR036599">
    <property type="entry name" value="DNA_ligase_N_sf"/>
</dbReference>
<dbReference type="GO" id="GO:0006281">
    <property type="term" value="P:DNA repair"/>
    <property type="evidence" value="ECO:0007669"/>
    <property type="project" value="UniProtKB-KW"/>
</dbReference>
<evidence type="ECO:0000256" key="5">
    <source>
        <dbReference type="ARBA" id="ARBA00022840"/>
    </source>
</evidence>
<dbReference type="InterPro" id="IPR050191">
    <property type="entry name" value="ATP-dep_DNA_ligase"/>
</dbReference>
<evidence type="ECO:0000256" key="4">
    <source>
        <dbReference type="ARBA" id="ARBA00022763"/>
    </source>
</evidence>
<dbReference type="Pfam" id="PF01068">
    <property type="entry name" value="DNA_ligase_A_M"/>
    <property type="match status" value="1"/>
</dbReference>
<sequence length="416" mass="47104">MSDNVLFKDLSANLKDIKDESSRNKKVEKFASFLDKAIQSPRTLIATVWLTLNKVGPNSEGVSVKLEDKKLFPEYMEAEITVEPLTVVEVHEKLWNAARLPRNPEGNEARRQAIGDLARRCSTRLEYSCLERHLCECSQKLNFAEAGICEALGVVFAKRFRGADVGKHIQEEYGKLLLNAYNKCPDFGIIINDVHYNGVENISTRIQIQAGIPVCLMLAEKCTEKTLLPAKFSCEPKISSFRAQIHCLSTGEVRIFDRNLFDITTKNLEIATAVLGFVREKSIDFIVDGVIEDPHAKEKKFSSPKLRNPGQERSEDIKAHFFAFDLLQYKGERIWSKPYQERSELLRTNFVEVPNIISFIAYEDCNNLEELQESFSRFVEAGSNGVIVKDLASKYEFGKHSKSGSSSRRSLNTCES</sequence>
<comment type="similarity">
    <text evidence="1">Belongs to the ATP-dependent DNA ligase family.</text>
</comment>
<evidence type="ECO:0000256" key="6">
    <source>
        <dbReference type="ARBA" id="ARBA00023172"/>
    </source>
</evidence>
<accession>A0AA39H729</accession>
<dbReference type="EMBL" id="JAUCMV010000004">
    <property type="protein sequence ID" value="KAK0400448.1"/>
    <property type="molecule type" value="Genomic_DNA"/>
</dbReference>
<organism evidence="9 10">
    <name type="scientific">Steinernema hermaphroditum</name>
    <dbReference type="NCBI Taxonomy" id="289476"/>
    <lineage>
        <taxon>Eukaryota</taxon>
        <taxon>Metazoa</taxon>
        <taxon>Ecdysozoa</taxon>
        <taxon>Nematoda</taxon>
        <taxon>Chromadorea</taxon>
        <taxon>Rhabditida</taxon>
        <taxon>Tylenchina</taxon>
        <taxon>Panagrolaimomorpha</taxon>
        <taxon>Strongyloidoidea</taxon>
        <taxon>Steinernematidae</taxon>
        <taxon>Steinernema</taxon>
    </lineage>
</organism>
<keyword evidence="4" id="KW-0227">DNA damage</keyword>
<dbReference type="InterPro" id="IPR012310">
    <property type="entry name" value="DNA_ligase_ATP-dep_cent"/>
</dbReference>
<keyword evidence="2" id="KW-0436">Ligase</keyword>
<dbReference type="Gene3D" id="1.10.3260.10">
    <property type="entry name" value="DNA ligase, ATP-dependent, N-terminal domain"/>
    <property type="match status" value="2"/>
</dbReference>
<dbReference type="Gene3D" id="3.30.470.30">
    <property type="entry name" value="DNA ligase/mRNA capping enzyme"/>
    <property type="match status" value="1"/>
</dbReference>
<dbReference type="PANTHER" id="PTHR45674:SF4">
    <property type="entry name" value="DNA LIGASE 1"/>
    <property type="match status" value="1"/>
</dbReference>
<dbReference type="AlphaFoldDB" id="A0AA39H729"/>
<dbReference type="GO" id="GO:0005634">
    <property type="term" value="C:nucleus"/>
    <property type="evidence" value="ECO:0007669"/>
    <property type="project" value="TreeGrafter"/>
</dbReference>
<evidence type="ECO:0000256" key="1">
    <source>
        <dbReference type="ARBA" id="ARBA00007572"/>
    </source>
</evidence>
<keyword evidence="7" id="KW-0234">DNA repair</keyword>
<dbReference type="GO" id="GO:0003677">
    <property type="term" value="F:DNA binding"/>
    <property type="evidence" value="ECO:0007669"/>
    <property type="project" value="InterPro"/>
</dbReference>
<evidence type="ECO:0000256" key="7">
    <source>
        <dbReference type="ARBA" id="ARBA00023204"/>
    </source>
</evidence>
<name>A0AA39H729_9BILA</name>
<dbReference type="Proteomes" id="UP001175271">
    <property type="component" value="Unassembled WGS sequence"/>
</dbReference>
<dbReference type="SUPFAM" id="SSF56091">
    <property type="entry name" value="DNA ligase/mRNA capping enzyme, catalytic domain"/>
    <property type="match status" value="1"/>
</dbReference>
<dbReference type="GO" id="GO:0005524">
    <property type="term" value="F:ATP binding"/>
    <property type="evidence" value="ECO:0007669"/>
    <property type="project" value="UniProtKB-KW"/>
</dbReference>
<evidence type="ECO:0000256" key="3">
    <source>
        <dbReference type="ARBA" id="ARBA00022741"/>
    </source>
</evidence>
<dbReference type="PROSITE" id="PS50160">
    <property type="entry name" value="DNA_LIGASE_A3"/>
    <property type="match status" value="1"/>
</dbReference>
<evidence type="ECO:0000256" key="2">
    <source>
        <dbReference type="ARBA" id="ARBA00022598"/>
    </source>
</evidence>
<evidence type="ECO:0000259" key="8">
    <source>
        <dbReference type="PROSITE" id="PS50160"/>
    </source>
</evidence>
<evidence type="ECO:0000313" key="9">
    <source>
        <dbReference type="EMBL" id="KAK0400448.1"/>
    </source>
</evidence>
<dbReference type="SUPFAM" id="SSF117018">
    <property type="entry name" value="ATP-dependent DNA ligase DNA-binding domain"/>
    <property type="match status" value="1"/>
</dbReference>
<feature type="domain" description="ATP-dependent DNA ligase family profile" evidence="8">
    <location>
        <begin position="312"/>
        <end position="401"/>
    </location>
</feature>
<dbReference type="GO" id="GO:0005739">
    <property type="term" value="C:mitochondrion"/>
    <property type="evidence" value="ECO:0007669"/>
    <property type="project" value="TreeGrafter"/>
</dbReference>
<dbReference type="PANTHER" id="PTHR45674">
    <property type="entry name" value="DNA LIGASE 1/3 FAMILY MEMBER"/>
    <property type="match status" value="1"/>
</dbReference>
<keyword evidence="3" id="KW-0547">Nucleotide-binding</keyword>
<reference evidence="9" key="1">
    <citation type="submission" date="2023-06" db="EMBL/GenBank/DDBJ databases">
        <title>Genomic analysis of the entomopathogenic nematode Steinernema hermaphroditum.</title>
        <authorList>
            <person name="Schwarz E.M."/>
            <person name="Heppert J.K."/>
            <person name="Baniya A."/>
            <person name="Schwartz H.T."/>
            <person name="Tan C.-H."/>
            <person name="Antoshechkin I."/>
            <person name="Sternberg P.W."/>
            <person name="Goodrich-Blair H."/>
            <person name="Dillman A.R."/>
        </authorList>
    </citation>
    <scope>NUCLEOTIDE SEQUENCE</scope>
    <source>
        <strain evidence="9">PS9179</strain>
        <tissue evidence="9">Whole animal</tissue>
    </source>
</reference>
<proteinExistence type="inferred from homology"/>